<accession>A0ABV6SS88</accession>
<evidence type="ECO:0000313" key="2">
    <source>
        <dbReference type="EMBL" id="MFC0711911.1"/>
    </source>
</evidence>
<dbReference type="EMBL" id="JBHLSS010000141">
    <property type="protein sequence ID" value="MFC0711911.1"/>
    <property type="molecule type" value="Genomic_DNA"/>
</dbReference>
<keyword evidence="3" id="KW-1185">Reference proteome</keyword>
<evidence type="ECO:0000256" key="1">
    <source>
        <dbReference type="SAM" id="MobiDB-lite"/>
    </source>
</evidence>
<protein>
    <submittedName>
        <fullName evidence="2">Uncharacterized protein</fullName>
    </submittedName>
</protein>
<reference evidence="2 3" key="1">
    <citation type="submission" date="2024-09" db="EMBL/GenBank/DDBJ databases">
        <authorList>
            <person name="Sun Q."/>
            <person name="Mori K."/>
        </authorList>
    </citation>
    <scope>NUCLEOTIDE SEQUENCE [LARGE SCALE GENOMIC DNA]</scope>
    <source>
        <strain evidence="2 3">NCAIM B.01794</strain>
    </source>
</reference>
<dbReference type="Proteomes" id="UP001589891">
    <property type="component" value="Unassembled WGS sequence"/>
</dbReference>
<organism evidence="2 3">
    <name type="scientific">Azorhizophilus paspali</name>
    <name type="common">Azotobacter paspali</name>
    <dbReference type="NCBI Taxonomy" id="69963"/>
    <lineage>
        <taxon>Bacteria</taxon>
        <taxon>Pseudomonadati</taxon>
        <taxon>Pseudomonadota</taxon>
        <taxon>Gammaproteobacteria</taxon>
        <taxon>Pseudomonadales</taxon>
        <taxon>Pseudomonadaceae</taxon>
        <taxon>Azorhizophilus</taxon>
    </lineage>
</organism>
<name>A0ABV6SS88_AZOPA</name>
<comment type="caution">
    <text evidence="2">The sequence shown here is derived from an EMBL/GenBank/DDBJ whole genome shotgun (WGS) entry which is preliminary data.</text>
</comment>
<proteinExistence type="predicted"/>
<dbReference type="RefSeq" id="WP_376949052.1">
    <property type="nucleotide sequence ID" value="NZ_CP171449.1"/>
</dbReference>
<feature type="region of interest" description="Disordered" evidence="1">
    <location>
        <begin position="1"/>
        <end position="20"/>
    </location>
</feature>
<sequence length="68" mass="7907">MGIKNRLKPSTWHPTGENGHARYFHQNHSIDRIDYKSVQGDNGFRMDYLYFDSDIDPILQKPDPGGEE</sequence>
<evidence type="ECO:0000313" key="3">
    <source>
        <dbReference type="Proteomes" id="UP001589891"/>
    </source>
</evidence>
<gene>
    <name evidence="2" type="ORF">ACFFGX_20995</name>
</gene>